<feature type="compositionally biased region" description="Polar residues" evidence="3">
    <location>
        <begin position="305"/>
        <end position="315"/>
    </location>
</feature>
<feature type="compositionally biased region" description="Polar residues" evidence="3">
    <location>
        <begin position="576"/>
        <end position="585"/>
    </location>
</feature>
<accession>A0AAD9RU88</accession>
<sequence length="1181" mass="130464">MHRPKDAVATTARPWAPKLRDFSRRWIESLRALYVGEAGPSVSTSTIRTLMGNLQSDGKKKAKKARDVANATYPSAELPELPEYTITEARRFSKSFEDVASFEISRIKPSSQEKVQTPGKRQAPKPPVSTPERTTPDVETTPSNKETESVERSSHPQHHGKSSQSSAVRILHDVENEKIDSTPSETSSNGTISTSKAPVITNIASASLTTPSPTLLVTDSWRLANKGLLIAEISAPPSQESSSDSVFTDPEEAPLPTTEAQCASVTPSSTDTLAASFSSREDHSNKRSPFSVLRHKRIHLPPTPSQLDVSQSPASDTRKTPHRRHTMYETTPESQVLRKLANFVLDRATLESKSKGHPKVIPRKLDYGLYSKFEGLRLIEVLTSELPEHLKSQLTDAEREKLELAFYSRLVSTGVLRSASEKDIANAHSPTVPPTNHRNQHDRSSPLCSGDSSKYSRTSEEFERLEKELISLRNETERLRTLSKDAARTSVQDKYVQTSPKSVSPIGTSVSSPSSNDYKSASAATSVNDGERITVISLDSSPVLPNRPPTSESADSKEAAAIADLQMLLEDEKSKIQISTRNSLSPDREDSTNTADTLPNRQIEVEATERRPSVTQQTVESSETVVSNKVKDVKKTVLVNGKVQGETSQSGMPGPPPPPPMPGMPGPPPPPPMPGMAGPPPPPMPGAFGPPPPPMPGMTVPPPPPSFSTSSVSGPPPPPPPFSSSPTPLPAPPIGGWNPASRSTLRKQPLNPVVLMKPLYWTRILVPAVPTTGEPVTTFWTKLEEEKDVDITEFANLFSRQVVERKPMKKGDDVAKPSKVQPAKILDSKRSKTVGILEKSLHVDFSEVENAVYNLDTSVINLEALQQIYEVRATKKELEEIAAHEKANPDIPLDRPERFLKRLAGIDHFSERMACLMFQSEFQDAISSVSNKLTNLRTICDYLNNSNSLKKVMAIILTLGNYMNGGNIMRGQADGFHLEILGKLKDVKSKVPGITLLHYVVKARLAQEKSNLVEPLPLPVPEPADVEEASTINFEDITKELQRLDNQLKACKAKYEAVIESNPVNAQIFEENMNAFFTSATTELKNENKALTEARKKFKAVMQFYQFVPKGATLDTADPNQFFALWLNFCRDFKDIWKKEQQRMLKEKLEEVRKKYESRRKVERQPLDPHGVKARILKLLN</sequence>
<dbReference type="Gene3D" id="1.20.58.2220">
    <property type="entry name" value="Formin, FH2 domain"/>
    <property type="match status" value="1"/>
</dbReference>
<feature type="compositionally biased region" description="Polar residues" evidence="3">
    <location>
        <begin position="131"/>
        <end position="144"/>
    </location>
</feature>
<dbReference type="PANTHER" id="PTHR45920">
    <property type="entry name" value="FORMIN HOMOLOGY 2 DOMAIN CONTAINING, ISOFORM I"/>
    <property type="match status" value="1"/>
</dbReference>
<reference evidence="5" key="2">
    <citation type="journal article" date="2023" name="Commun. Biol.">
        <title>Intrasexual cuticular hydrocarbon dimorphism in a wasp sheds light on hydrocarbon biosynthesis genes in Hymenoptera.</title>
        <authorList>
            <person name="Moris V.C."/>
            <person name="Podsiadlowski L."/>
            <person name="Martin S."/>
            <person name="Oeyen J.P."/>
            <person name="Donath A."/>
            <person name="Petersen M."/>
            <person name="Wilbrandt J."/>
            <person name="Misof B."/>
            <person name="Liedtke D."/>
            <person name="Thamm M."/>
            <person name="Scheiner R."/>
            <person name="Schmitt T."/>
            <person name="Niehuis O."/>
        </authorList>
    </citation>
    <scope>NUCLEOTIDE SEQUENCE</scope>
    <source>
        <strain evidence="5">GBR_01_08_01A</strain>
    </source>
</reference>
<dbReference type="GO" id="GO:0005737">
    <property type="term" value="C:cytoplasm"/>
    <property type="evidence" value="ECO:0007669"/>
    <property type="project" value="UniProtKB-ARBA"/>
</dbReference>
<feature type="compositionally biased region" description="Polar residues" evidence="3">
    <location>
        <begin position="613"/>
        <end position="626"/>
    </location>
</feature>
<proteinExistence type="inferred from homology"/>
<feature type="compositionally biased region" description="Low complexity" evidence="3">
    <location>
        <begin position="234"/>
        <end position="245"/>
    </location>
</feature>
<dbReference type="GO" id="GO:0005856">
    <property type="term" value="C:cytoskeleton"/>
    <property type="evidence" value="ECO:0007669"/>
    <property type="project" value="TreeGrafter"/>
</dbReference>
<feature type="compositionally biased region" description="Polar residues" evidence="3">
    <location>
        <begin position="258"/>
        <end position="278"/>
    </location>
</feature>
<dbReference type="EMBL" id="JAIFRP010000020">
    <property type="protein sequence ID" value="KAK2586047.1"/>
    <property type="molecule type" value="Genomic_DNA"/>
</dbReference>
<dbReference type="PANTHER" id="PTHR45920:SF7">
    <property type="entry name" value="FORMIN-G"/>
    <property type="match status" value="1"/>
</dbReference>
<feature type="compositionally biased region" description="Pro residues" evidence="3">
    <location>
        <begin position="714"/>
        <end position="733"/>
    </location>
</feature>
<dbReference type="GO" id="GO:0051015">
    <property type="term" value="F:actin filament binding"/>
    <property type="evidence" value="ECO:0007669"/>
    <property type="project" value="TreeGrafter"/>
</dbReference>
<evidence type="ECO:0000259" key="4">
    <source>
        <dbReference type="PROSITE" id="PS51444"/>
    </source>
</evidence>
<dbReference type="InterPro" id="IPR042201">
    <property type="entry name" value="FH2_Formin_sf"/>
</dbReference>
<dbReference type="Pfam" id="PF02181">
    <property type="entry name" value="FH2"/>
    <property type="match status" value="1"/>
</dbReference>
<feature type="compositionally biased region" description="Low complexity" evidence="3">
    <location>
        <begin position="502"/>
        <end position="515"/>
    </location>
</feature>
<comment type="caution">
    <text evidence="5">The sequence shown here is derived from an EMBL/GenBank/DDBJ whole genome shotgun (WGS) entry which is preliminary data.</text>
</comment>
<organism evidence="5 6">
    <name type="scientific">Odynerus spinipes</name>
    <dbReference type="NCBI Taxonomy" id="1348599"/>
    <lineage>
        <taxon>Eukaryota</taxon>
        <taxon>Metazoa</taxon>
        <taxon>Ecdysozoa</taxon>
        <taxon>Arthropoda</taxon>
        <taxon>Hexapoda</taxon>
        <taxon>Insecta</taxon>
        <taxon>Pterygota</taxon>
        <taxon>Neoptera</taxon>
        <taxon>Endopterygota</taxon>
        <taxon>Hymenoptera</taxon>
        <taxon>Apocrita</taxon>
        <taxon>Aculeata</taxon>
        <taxon>Vespoidea</taxon>
        <taxon>Vespidae</taxon>
        <taxon>Eumeninae</taxon>
        <taxon>Odynerus</taxon>
    </lineage>
</organism>
<reference evidence="5" key="1">
    <citation type="submission" date="2021-08" db="EMBL/GenBank/DDBJ databases">
        <authorList>
            <person name="Misof B."/>
            <person name="Oliver O."/>
            <person name="Podsiadlowski L."/>
            <person name="Donath A."/>
            <person name="Peters R."/>
            <person name="Mayer C."/>
            <person name="Rust J."/>
            <person name="Gunkel S."/>
            <person name="Lesny P."/>
            <person name="Martin S."/>
            <person name="Oeyen J.P."/>
            <person name="Petersen M."/>
            <person name="Panagiotis P."/>
            <person name="Wilbrandt J."/>
            <person name="Tanja T."/>
        </authorList>
    </citation>
    <scope>NUCLEOTIDE SEQUENCE</scope>
    <source>
        <strain evidence="5">GBR_01_08_01A</strain>
        <tissue evidence="5">Thorax + abdomen</tissue>
    </source>
</reference>
<feature type="coiled-coil region" evidence="2">
    <location>
        <begin position="1034"/>
        <end position="1061"/>
    </location>
</feature>
<evidence type="ECO:0000256" key="1">
    <source>
        <dbReference type="ARBA" id="ARBA00005271"/>
    </source>
</evidence>
<evidence type="ECO:0000313" key="6">
    <source>
        <dbReference type="Proteomes" id="UP001258017"/>
    </source>
</evidence>
<feature type="compositionally biased region" description="Polar residues" evidence="3">
    <location>
        <begin position="516"/>
        <end position="527"/>
    </location>
</feature>
<feature type="region of interest" description="Disordered" evidence="3">
    <location>
        <begin position="538"/>
        <end position="557"/>
    </location>
</feature>
<evidence type="ECO:0000313" key="5">
    <source>
        <dbReference type="EMBL" id="KAK2586047.1"/>
    </source>
</evidence>
<feature type="compositionally biased region" description="Polar residues" evidence="3">
    <location>
        <begin position="446"/>
        <end position="456"/>
    </location>
</feature>
<feature type="compositionally biased region" description="Polar residues" evidence="3">
    <location>
        <begin position="489"/>
        <end position="501"/>
    </location>
</feature>
<dbReference type="AlphaFoldDB" id="A0AAD9RU88"/>
<comment type="similarity">
    <text evidence="1">Belongs to the formin homology family. Cappuccino subfamily.</text>
</comment>
<feature type="compositionally biased region" description="Basic and acidic residues" evidence="3">
    <location>
        <begin position="603"/>
        <end position="612"/>
    </location>
</feature>
<keyword evidence="6" id="KW-1185">Reference proteome</keyword>
<feature type="region of interest" description="Disordered" evidence="3">
    <location>
        <begin position="641"/>
        <end position="744"/>
    </location>
</feature>
<feature type="domain" description="FH2" evidence="4">
    <location>
        <begin position="746"/>
        <end position="1159"/>
    </location>
</feature>
<dbReference type="Proteomes" id="UP001258017">
    <property type="component" value="Unassembled WGS sequence"/>
</dbReference>
<feature type="compositionally biased region" description="Pro residues" evidence="3">
    <location>
        <begin position="653"/>
        <end position="706"/>
    </location>
</feature>
<dbReference type="SMART" id="SM00498">
    <property type="entry name" value="FH2"/>
    <property type="match status" value="1"/>
</dbReference>
<evidence type="ECO:0000256" key="3">
    <source>
        <dbReference type="SAM" id="MobiDB-lite"/>
    </source>
</evidence>
<feature type="region of interest" description="Disordered" evidence="3">
    <location>
        <begin position="107"/>
        <end position="167"/>
    </location>
</feature>
<feature type="region of interest" description="Disordered" evidence="3">
    <location>
        <begin position="422"/>
        <end position="460"/>
    </location>
</feature>
<dbReference type="InterPro" id="IPR015425">
    <property type="entry name" value="FH2_Formin"/>
</dbReference>
<evidence type="ECO:0000256" key="2">
    <source>
        <dbReference type="SAM" id="Coils"/>
    </source>
</evidence>
<name>A0AAD9RU88_9HYME</name>
<feature type="compositionally biased region" description="Basic and acidic residues" evidence="3">
    <location>
        <begin position="145"/>
        <end position="154"/>
    </location>
</feature>
<feature type="region of interest" description="Disordered" evidence="3">
    <location>
        <begin position="573"/>
        <end position="626"/>
    </location>
</feature>
<feature type="region of interest" description="Disordered" evidence="3">
    <location>
        <begin position="234"/>
        <end position="325"/>
    </location>
</feature>
<protein>
    <recommendedName>
        <fullName evidence="4">FH2 domain-containing protein</fullName>
    </recommendedName>
</protein>
<keyword evidence="2" id="KW-0175">Coiled coil</keyword>
<feature type="region of interest" description="Disordered" evidence="3">
    <location>
        <begin position="483"/>
        <end position="527"/>
    </location>
</feature>
<gene>
    <name evidence="5" type="ORF">KPH14_012044</name>
</gene>
<dbReference type="GO" id="GO:0030866">
    <property type="term" value="P:cortical actin cytoskeleton organization"/>
    <property type="evidence" value="ECO:0007669"/>
    <property type="project" value="TreeGrafter"/>
</dbReference>
<dbReference type="PROSITE" id="PS51444">
    <property type="entry name" value="FH2"/>
    <property type="match status" value="1"/>
</dbReference>
<dbReference type="SUPFAM" id="SSF101447">
    <property type="entry name" value="Formin homology 2 domain (FH2 domain)"/>
    <property type="match status" value="1"/>
</dbReference>